<dbReference type="InterPro" id="IPR001123">
    <property type="entry name" value="LeuE-type"/>
</dbReference>
<proteinExistence type="predicted"/>
<feature type="transmembrane region" description="Helical" evidence="6">
    <location>
        <begin position="6"/>
        <end position="28"/>
    </location>
</feature>
<evidence type="ECO:0000313" key="7">
    <source>
        <dbReference type="EMBL" id="PMP10690.1"/>
    </source>
</evidence>
<dbReference type="RefSeq" id="WP_016800075.1">
    <property type="nucleotide sequence ID" value="NZ_MDBP01000070.1"/>
</dbReference>
<accession>A0A2N7NDG6</accession>
<dbReference type="Proteomes" id="UP000308018">
    <property type="component" value="Unassembled WGS sequence"/>
</dbReference>
<dbReference type="GO" id="GO:0015171">
    <property type="term" value="F:amino acid transmembrane transporter activity"/>
    <property type="evidence" value="ECO:0007669"/>
    <property type="project" value="TreeGrafter"/>
</dbReference>
<name>A0A2N7NDG6_9VIBR</name>
<dbReference type="Pfam" id="PF01810">
    <property type="entry name" value="LysE"/>
    <property type="match status" value="1"/>
</dbReference>
<dbReference type="EMBL" id="MDBP01000070">
    <property type="protein sequence ID" value="PMP10690.1"/>
    <property type="molecule type" value="Genomic_DNA"/>
</dbReference>
<dbReference type="PANTHER" id="PTHR30086">
    <property type="entry name" value="ARGININE EXPORTER PROTEIN ARGO"/>
    <property type="match status" value="1"/>
</dbReference>
<keyword evidence="5 6" id="KW-0472">Membrane</keyword>
<reference evidence="7" key="3">
    <citation type="journal article" date="2018" name="Nature">
        <title>A major lineage of non-tailed dsDNA viruses as unrecognized killers of marine bacteria.</title>
        <authorList>
            <person name="Kauffman K.M."/>
            <person name="Hussain F.A."/>
            <person name="Yang J."/>
            <person name="Arevalo P."/>
            <person name="Brown J.M."/>
            <person name="Chang W.K."/>
            <person name="VanInsberghe D."/>
            <person name="Elsherbini J."/>
            <person name="Sharma R.S."/>
            <person name="Cutler M.B."/>
            <person name="Kelly L."/>
            <person name="Polz M.F."/>
        </authorList>
    </citation>
    <scope>NUCLEOTIDE SEQUENCE</scope>
    <source>
        <strain evidence="7">10N.222.48.A2</strain>
    </source>
</reference>
<evidence type="ECO:0000256" key="3">
    <source>
        <dbReference type="ARBA" id="ARBA00022692"/>
    </source>
</evidence>
<evidence type="ECO:0000313" key="8">
    <source>
        <dbReference type="EMBL" id="TKG28238.1"/>
    </source>
</evidence>
<dbReference type="AlphaFoldDB" id="A0A2N7NDG6"/>
<sequence>MDITTILLFTASITLLSIVPGPSVLLVMIQSMGVGLKSGLITTLGIVIGAMLFFSIAYFSINTALAQNGVQGIYHFVQFVSAIYLGWIGYSLIMAASPHLSETDISTSDLSTKEFFAGLSIAMGNPKTILFYASILPSFVDLTNSNISDYMICLGIVGISTALVLSMYAVIGYWMRAHIVSRYIEQWGNKIAGFFFVLMSLYLIYLFSTSL</sequence>
<protein>
    <submittedName>
        <fullName evidence="8">LysE family translocator</fullName>
    </submittedName>
</protein>
<reference evidence="7" key="2">
    <citation type="submission" date="2016-07" db="EMBL/GenBank/DDBJ databases">
        <authorList>
            <person name="Wan K."/>
            <person name="Booth B."/>
            <person name="Spirohn K."/>
            <person name="Hao T."/>
            <person name="Hu Y."/>
            <person name="Calderwood M."/>
            <person name="Hill D."/>
            <person name="Mohr S."/>
            <person name="Vidal M."/>
            <person name="Celniker S."/>
            <person name="Perrimon N."/>
        </authorList>
    </citation>
    <scope>NUCLEOTIDE SEQUENCE</scope>
    <source>
        <strain evidence="7">10N.222.48.A2</strain>
    </source>
</reference>
<reference evidence="8 10" key="4">
    <citation type="submission" date="2019-04" db="EMBL/GenBank/DDBJ databases">
        <title>A reverse ecology approach based on a biological definition of microbial populations.</title>
        <authorList>
            <person name="Arevalo P."/>
            <person name="Vaninsberghe D."/>
            <person name="Elsherbini J."/>
            <person name="Gore J."/>
            <person name="Polz M."/>
        </authorList>
    </citation>
    <scope>NUCLEOTIDE SEQUENCE [LARGE SCALE GENOMIC DNA]</scope>
    <source>
        <strain evidence="8 10">10N.222.45.A8</strain>
    </source>
</reference>
<evidence type="ECO:0000256" key="5">
    <source>
        <dbReference type="ARBA" id="ARBA00023136"/>
    </source>
</evidence>
<comment type="caution">
    <text evidence="7">The sequence shown here is derived from an EMBL/GenBank/DDBJ whole genome shotgun (WGS) entry which is preliminary data.</text>
</comment>
<feature type="transmembrane region" description="Helical" evidence="6">
    <location>
        <begin position="187"/>
        <end position="207"/>
    </location>
</feature>
<evidence type="ECO:0000313" key="10">
    <source>
        <dbReference type="Proteomes" id="UP000308018"/>
    </source>
</evidence>
<feature type="transmembrane region" description="Helical" evidence="6">
    <location>
        <begin position="147"/>
        <end position="175"/>
    </location>
</feature>
<evidence type="ECO:0000313" key="9">
    <source>
        <dbReference type="Proteomes" id="UP000235579"/>
    </source>
</evidence>
<dbReference type="EMBL" id="SYVV01000041">
    <property type="protein sequence ID" value="TKG28238.1"/>
    <property type="molecule type" value="Genomic_DNA"/>
</dbReference>
<evidence type="ECO:0000256" key="6">
    <source>
        <dbReference type="SAM" id="Phobius"/>
    </source>
</evidence>
<dbReference type="GO" id="GO:0005886">
    <property type="term" value="C:plasma membrane"/>
    <property type="evidence" value="ECO:0007669"/>
    <property type="project" value="UniProtKB-SubCell"/>
</dbReference>
<keyword evidence="3 6" id="KW-0812">Transmembrane</keyword>
<evidence type="ECO:0000256" key="4">
    <source>
        <dbReference type="ARBA" id="ARBA00022989"/>
    </source>
</evidence>
<reference evidence="9" key="1">
    <citation type="submission" date="2016-07" db="EMBL/GenBank/DDBJ databases">
        <title>Nontailed viruses are major unrecognized killers of bacteria in the ocean.</title>
        <authorList>
            <person name="Kauffman K."/>
            <person name="Hussain F."/>
            <person name="Yang J."/>
            <person name="Arevalo P."/>
            <person name="Brown J."/>
            <person name="Cutler M."/>
            <person name="Kelly L."/>
            <person name="Polz M.F."/>
        </authorList>
    </citation>
    <scope>NUCLEOTIDE SEQUENCE [LARGE SCALE GENOMIC DNA]</scope>
    <source>
        <strain evidence="9">10N.222.48.A2</strain>
    </source>
</reference>
<feature type="transmembrane region" description="Helical" evidence="6">
    <location>
        <begin position="40"/>
        <end position="61"/>
    </location>
</feature>
<organism evidence="7 9">
    <name type="scientific">Vibrio tasmaniensis</name>
    <dbReference type="NCBI Taxonomy" id="212663"/>
    <lineage>
        <taxon>Bacteria</taxon>
        <taxon>Pseudomonadati</taxon>
        <taxon>Pseudomonadota</taxon>
        <taxon>Gammaproteobacteria</taxon>
        <taxon>Vibrionales</taxon>
        <taxon>Vibrionaceae</taxon>
        <taxon>Vibrio</taxon>
    </lineage>
</organism>
<dbReference type="PANTHER" id="PTHR30086:SF20">
    <property type="entry name" value="ARGININE EXPORTER PROTEIN ARGO-RELATED"/>
    <property type="match status" value="1"/>
</dbReference>
<keyword evidence="2" id="KW-1003">Cell membrane</keyword>
<dbReference type="Proteomes" id="UP000235579">
    <property type="component" value="Unassembled WGS sequence"/>
</dbReference>
<keyword evidence="4 6" id="KW-1133">Transmembrane helix</keyword>
<evidence type="ECO:0000256" key="2">
    <source>
        <dbReference type="ARBA" id="ARBA00022475"/>
    </source>
</evidence>
<feature type="transmembrane region" description="Helical" evidence="6">
    <location>
        <begin position="73"/>
        <end position="94"/>
    </location>
</feature>
<gene>
    <name evidence="7" type="ORF">BCS92_22500</name>
    <name evidence="8" type="ORF">FC057_22325</name>
</gene>
<comment type="subcellular location">
    <subcellularLocation>
        <location evidence="1">Cell membrane</location>
        <topology evidence="1">Multi-pass membrane protein</topology>
    </subcellularLocation>
</comment>
<evidence type="ECO:0000256" key="1">
    <source>
        <dbReference type="ARBA" id="ARBA00004651"/>
    </source>
</evidence>